<dbReference type="InterPro" id="IPR000924">
    <property type="entry name" value="Glu/Gln-tRNA-synth"/>
</dbReference>
<dbReference type="InterPro" id="IPR001412">
    <property type="entry name" value="aa-tRNA-synth_I_CS"/>
</dbReference>
<keyword evidence="3 7" id="KW-0547">Nucleotide-binding</keyword>
<dbReference type="PANTHER" id="PTHR43311">
    <property type="entry name" value="GLUTAMATE--TRNA LIGASE"/>
    <property type="match status" value="1"/>
</dbReference>
<dbReference type="PROSITE" id="PS00178">
    <property type="entry name" value="AA_TRNA_LIGASE_I"/>
    <property type="match status" value="1"/>
</dbReference>
<evidence type="ECO:0000256" key="2">
    <source>
        <dbReference type="ARBA" id="ARBA00022723"/>
    </source>
</evidence>
<evidence type="ECO:0000256" key="3">
    <source>
        <dbReference type="ARBA" id="ARBA00022741"/>
    </source>
</evidence>
<organism evidence="10 11">
    <name type="scientific">Meridianimarinicoccus roseus</name>
    <dbReference type="NCBI Taxonomy" id="2072018"/>
    <lineage>
        <taxon>Bacteria</taxon>
        <taxon>Pseudomonadati</taxon>
        <taxon>Pseudomonadota</taxon>
        <taxon>Alphaproteobacteria</taxon>
        <taxon>Rhodobacterales</taxon>
        <taxon>Paracoccaceae</taxon>
        <taxon>Meridianimarinicoccus</taxon>
    </lineage>
</organism>
<evidence type="ECO:0000313" key="10">
    <source>
        <dbReference type="EMBL" id="PWR03327.1"/>
    </source>
</evidence>
<dbReference type="GO" id="GO:0006424">
    <property type="term" value="P:glutamyl-tRNA aminoacylation"/>
    <property type="evidence" value="ECO:0007669"/>
    <property type="project" value="TreeGrafter"/>
</dbReference>
<keyword evidence="1 7" id="KW-0436">Ligase</keyword>
<keyword evidence="11" id="KW-1185">Reference proteome</keyword>
<reference evidence="10 11" key="1">
    <citation type="submission" date="2018-05" db="EMBL/GenBank/DDBJ databases">
        <title>Rhodobacteraceae gen. nov., sp. nov. isolated from sea water.</title>
        <authorList>
            <person name="Ren Y."/>
        </authorList>
    </citation>
    <scope>NUCLEOTIDE SEQUENCE [LARGE SCALE GENOMIC DNA]</scope>
    <source>
        <strain evidence="10 11">TG-679</strain>
    </source>
</reference>
<dbReference type="InterPro" id="IPR014729">
    <property type="entry name" value="Rossmann-like_a/b/a_fold"/>
</dbReference>
<evidence type="ECO:0000259" key="9">
    <source>
        <dbReference type="Pfam" id="PF00749"/>
    </source>
</evidence>
<dbReference type="GO" id="GO:0005524">
    <property type="term" value="F:ATP binding"/>
    <property type="evidence" value="ECO:0007669"/>
    <property type="project" value="UniProtKB-KW"/>
</dbReference>
<comment type="similarity">
    <text evidence="7">Belongs to the class-I aminoacyl-tRNA synthetase family.</text>
</comment>
<evidence type="ECO:0000256" key="8">
    <source>
        <dbReference type="SAM" id="MobiDB-lite"/>
    </source>
</evidence>
<accession>A0A2V2LJL1</accession>
<dbReference type="EMBL" id="QGKU01000029">
    <property type="protein sequence ID" value="PWR03327.1"/>
    <property type="molecule type" value="Genomic_DNA"/>
</dbReference>
<dbReference type="GO" id="GO:0005829">
    <property type="term" value="C:cytosol"/>
    <property type="evidence" value="ECO:0007669"/>
    <property type="project" value="TreeGrafter"/>
</dbReference>
<name>A0A2V2LJL1_9RHOB</name>
<gene>
    <name evidence="10" type="ORF">DKT77_07660</name>
</gene>
<dbReference type="InterPro" id="IPR049940">
    <property type="entry name" value="GluQ/Sye"/>
</dbReference>
<feature type="domain" description="Glutamyl/glutaminyl-tRNA synthetase class Ib catalytic" evidence="9">
    <location>
        <begin position="3"/>
        <end position="287"/>
    </location>
</feature>
<evidence type="ECO:0000256" key="4">
    <source>
        <dbReference type="ARBA" id="ARBA00022833"/>
    </source>
</evidence>
<keyword evidence="4" id="KW-0862">Zinc</keyword>
<dbReference type="GO" id="GO:0004818">
    <property type="term" value="F:glutamate-tRNA ligase activity"/>
    <property type="evidence" value="ECO:0007669"/>
    <property type="project" value="TreeGrafter"/>
</dbReference>
<dbReference type="Pfam" id="PF00749">
    <property type="entry name" value="tRNA-synt_1c"/>
    <property type="match status" value="1"/>
</dbReference>
<feature type="region of interest" description="Disordered" evidence="8">
    <location>
        <begin position="113"/>
        <end position="141"/>
    </location>
</feature>
<dbReference type="OrthoDB" id="9807503at2"/>
<keyword evidence="5 7" id="KW-0067">ATP-binding</keyword>
<dbReference type="AlphaFoldDB" id="A0A2V2LJL1"/>
<evidence type="ECO:0000256" key="6">
    <source>
        <dbReference type="ARBA" id="ARBA00023146"/>
    </source>
</evidence>
<evidence type="ECO:0000256" key="1">
    <source>
        <dbReference type="ARBA" id="ARBA00022598"/>
    </source>
</evidence>
<keyword evidence="6 7" id="KW-0030">Aminoacyl-tRNA synthetase</keyword>
<proteinExistence type="inferred from homology"/>
<dbReference type="NCBIfam" id="NF004315">
    <property type="entry name" value="PRK05710.1-4"/>
    <property type="match status" value="1"/>
</dbReference>
<dbReference type="InterPro" id="IPR020058">
    <property type="entry name" value="Glu/Gln-tRNA-synth_Ib_cat-dom"/>
</dbReference>
<keyword evidence="2" id="KW-0479">Metal-binding</keyword>
<comment type="caution">
    <text evidence="10">The sequence shown here is derived from an EMBL/GenBank/DDBJ whole genome shotgun (WGS) entry which is preliminary data.</text>
</comment>
<dbReference type="Gene3D" id="3.40.50.620">
    <property type="entry name" value="HUPs"/>
    <property type="match status" value="1"/>
</dbReference>
<keyword evidence="7" id="KW-0648">Protein biosynthesis</keyword>
<dbReference type="PANTHER" id="PTHR43311:SF1">
    <property type="entry name" value="GLUTAMYL-Q TRNA(ASP) SYNTHETASE"/>
    <property type="match status" value="1"/>
</dbReference>
<sequence length="292" mass="32243">MSIVSRFAPSPTGPLHLGHAFSAMLAHDMARAVGGDFLLRIEDIDRARARPEWEALIFEDLHWLGLRWLQPVMRQSNRLPAYGEALDMMWEMGLLYPCSCTRRDIAEALSAPQEGVTQGPDGPVYPGTCRPATPPTGPRPDGVLRLDMARAVARLSATDMPETLDFVETGDQTDKFATSLPLPRMIDTCGDIVLARRGMGTSYHLSVVVDDAAQDITHVTRGADLGPATLVHVLLQRLLGFPTPVYHHHRLIRDEAGKRLAKRDDARAIRLYRDEGLTPAALRARLRLPPAP</sequence>
<dbReference type="SUPFAM" id="SSF52374">
    <property type="entry name" value="Nucleotidylyl transferase"/>
    <property type="match status" value="1"/>
</dbReference>
<evidence type="ECO:0000256" key="7">
    <source>
        <dbReference type="RuleBase" id="RU363037"/>
    </source>
</evidence>
<protein>
    <submittedName>
        <fullName evidence="10">tRNA glutamyl-Q(34) synthetase GluQRS</fullName>
    </submittedName>
</protein>
<dbReference type="PRINTS" id="PR00987">
    <property type="entry name" value="TRNASYNTHGLU"/>
</dbReference>
<evidence type="ECO:0000256" key="5">
    <source>
        <dbReference type="ARBA" id="ARBA00022840"/>
    </source>
</evidence>
<evidence type="ECO:0000313" key="11">
    <source>
        <dbReference type="Proteomes" id="UP000245680"/>
    </source>
</evidence>
<dbReference type="RefSeq" id="WP_109811119.1">
    <property type="nucleotide sequence ID" value="NZ_QGKU01000029.1"/>
</dbReference>
<dbReference type="Proteomes" id="UP000245680">
    <property type="component" value="Unassembled WGS sequence"/>
</dbReference>